<name>A0A1Y0IHG8_9BACL</name>
<evidence type="ECO:0000313" key="2">
    <source>
        <dbReference type="Proteomes" id="UP000195437"/>
    </source>
</evidence>
<dbReference type="Proteomes" id="UP000195437">
    <property type="component" value="Chromosome"/>
</dbReference>
<dbReference type="KEGG" id="tum:CBW65_01810"/>
<protein>
    <submittedName>
        <fullName evidence="1">Uncharacterized protein</fullName>
    </submittedName>
</protein>
<dbReference type="RefSeq" id="WP_087455321.1">
    <property type="nucleotide sequence ID" value="NZ_CP021434.1"/>
</dbReference>
<sequence length="215" mass="24156">MKKRYWLLTALLLPVLFGGWWGYELWKDMRVEYVLGQQTLQGEGRTYVAEPNSALRHIAVGERIGHAGEGFWIWEVDGQANRDWVVVSGFMFPHVLYRAEDVPEVDLDKVKWDGLLLQDSQGMQKTIASSDDPALALEAIKTAKTGTAQSGANKDQRSKGYVLRVLSSELPGLCQELNVSALADGTVYLHRLDIVTPLQMTPPLEKWIKTALEMK</sequence>
<gene>
    <name evidence="1" type="ORF">CBW65_01810</name>
</gene>
<accession>A0A1Y0IHG8</accession>
<proteinExistence type="predicted"/>
<dbReference type="AlphaFoldDB" id="A0A1Y0IHG8"/>
<dbReference type="EMBL" id="CP021434">
    <property type="protein sequence ID" value="ARU59932.1"/>
    <property type="molecule type" value="Genomic_DNA"/>
</dbReference>
<reference evidence="2" key="1">
    <citation type="submission" date="2017-05" db="EMBL/GenBank/DDBJ databases">
        <authorList>
            <person name="Sung H."/>
        </authorList>
    </citation>
    <scope>NUCLEOTIDE SEQUENCE [LARGE SCALE GENOMIC DNA]</scope>
    <source>
        <strain evidence="2">AR23208</strain>
    </source>
</reference>
<dbReference type="OrthoDB" id="2887222at2"/>
<organism evidence="1 2">
    <name type="scientific">Tumebacillus avium</name>
    <dbReference type="NCBI Taxonomy" id="1903704"/>
    <lineage>
        <taxon>Bacteria</taxon>
        <taxon>Bacillati</taxon>
        <taxon>Bacillota</taxon>
        <taxon>Bacilli</taxon>
        <taxon>Bacillales</taxon>
        <taxon>Alicyclobacillaceae</taxon>
        <taxon>Tumebacillus</taxon>
    </lineage>
</organism>
<evidence type="ECO:0000313" key="1">
    <source>
        <dbReference type="EMBL" id="ARU59932.1"/>
    </source>
</evidence>
<keyword evidence="2" id="KW-1185">Reference proteome</keyword>